<evidence type="ECO:0000256" key="7">
    <source>
        <dbReference type="ARBA" id="ARBA00022679"/>
    </source>
</evidence>
<dbReference type="CDD" id="cd00402">
    <property type="entry name" value="Riboflavin_synthase_like"/>
    <property type="match status" value="1"/>
</dbReference>
<evidence type="ECO:0000256" key="1">
    <source>
        <dbReference type="ARBA" id="ARBA00000968"/>
    </source>
</evidence>
<proteinExistence type="predicted"/>
<evidence type="ECO:0000256" key="2">
    <source>
        <dbReference type="ARBA" id="ARBA00002803"/>
    </source>
</evidence>
<evidence type="ECO:0000259" key="11">
    <source>
        <dbReference type="PROSITE" id="PS51177"/>
    </source>
</evidence>
<dbReference type="NCBIfam" id="NF006767">
    <property type="entry name" value="PRK09289.1"/>
    <property type="match status" value="1"/>
</dbReference>
<organism evidence="12 13">
    <name type="scientific">Aeromicrobium alkaliterrae</name>
    <dbReference type="NCBI Taxonomy" id="302168"/>
    <lineage>
        <taxon>Bacteria</taxon>
        <taxon>Bacillati</taxon>
        <taxon>Actinomycetota</taxon>
        <taxon>Actinomycetes</taxon>
        <taxon>Propionibacteriales</taxon>
        <taxon>Nocardioidaceae</taxon>
        <taxon>Aeromicrobium</taxon>
    </lineage>
</organism>
<feature type="repeat" description="Lumazine-binding" evidence="10">
    <location>
        <begin position="1"/>
        <end position="96"/>
    </location>
</feature>
<comment type="pathway">
    <text evidence="3">Cofactor biosynthesis; riboflavin biosynthesis; riboflavin from 2-hydroxy-3-oxobutyl phosphate and 5-amino-6-(D-ribitylamino)uracil: step 2/2.</text>
</comment>
<comment type="function">
    <text evidence="2">Catalyzes the dismutation of two molecules of 6,7-dimethyl-8-ribityllumazine, resulting in the formation of riboflavin and 5-amino-6-(D-ribitylamino)uracil.</text>
</comment>
<dbReference type="EMBL" id="BAAAME010000002">
    <property type="protein sequence ID" value="GAA1729091.1"/>
    <property type="molecule type" value="Genomic_DNA"/>
</dbReference>
<evidence type="ECO:0000256" key="4">
    <source>
        <dbReference type="ARBA" id="ARBA00012827"/>
    </source>
</evidence>
<dbReference type="EC" id="2.5.1.9" evidence="4 9"/>
<dbReference type="NCBIfam" id="TIGR00187">
    <property type="entry name" value="ribE"/>
    <property type="match status" value="1"/>
</dbReference>
<dbReference type="Pfam" id="PF00677">
    <property type="entry name" value="Lum_binding"/>
    <property type="match status" value="2"/>
</dbReference>
<dbReference type="NCBIfam" id="NF009566">
    <property type="entry name" value="PRK13020.1"/>
    <property type="match status" value="1"/>
</dbReference>
<evidence type="ECO:0000256" key="6">
    <source>
        <dbReference type="ARBA" id="ARBA00022619"/>
    </source>
</evidence>
<dbReference type="RefSeq" id="WP_344197819.1">
    <property type="nucleotide sequence ID" value="NZ_BAAAME010000002.1"/>
</dbReference>
<dbReference type="InterPro" id="IPR023366">
    <property type="entry name" value="ATP_synth_asu-like_sf"/>
</dbReference>
<feature type="domain" description="Lumazine-binding" evidence="11">
    <location>
        <begin position="1"/>
        <end position="96"/>
    </location>
</feature>
<evidence type="ECO:0000256" key="8">
    <source>
        <dbReference type="ARBA" id="ARBA00022737"/>
    </source>
</evidence>
<evidence type="ECO:0000313" key="13">
    <source>
        <dbReference type="Proteomes" id="UP001501057"/>
    </source>
</evidence>
<dbReference type="InterPro" id="IPR017938">
    <property type="entry name" value="Riboflavin_synthase-like_b-brl"/>
</dbReference>
<dbReference type="InterPro" id="IPR026017">
    <property type="entry name" value="Lumazine-bd_dom"/>
</dbReference>
<keyword evidence="8" id="KW-0677">Repeat</keyword>
<evidence type="ECO:0000313" key="12">
    <source>
        <dbReference type="EMBL" id="GAA1729091.1"/>
    </source>
</evidence>
<dbReference type="InterPro" id="IPR001783">
    <property type="entry name" value="Lumazine-bd"/>
</dbReference>
<dbReference type="PIRSF" id="PIRSF000498">
    <property type="entry name" value="Riboflavin_syn_A"/>
    <property type="match status" value="1"/>
</dbReference>
<dbReference type="Proteomes" id="UP001501057">
    <property type="component" value="Unassembled WGS sequence"/>
</dbReference>
<name>A0ABP4VJJ3_9ACTN</name>
<dbReference type="PANTHER" id="PTHR21098">
    <property type="entry name" value="RIBOFLAVIN SYNTHASE ALPHA CHAIN"/>
    <property type="match status" value="1"/>
</dbReference>
<dbReference type="PANTHER" id="PTHR21098:SF12">
    <property type="entry name" value="RIBOFLAVIN SYNTHASE"/>
    <property type="match status" value="1"/>
</dbReference>
<keyword evidence="13" id="KW-1185">Reference proteome</keyword>
<feature type="domain" description="Lumazine-binding" evidence="11">
    <location>
        <begin position="97"/>
        <end position="200"/>
    </location>
</feature>
<protein>
    <recommendedName>
        <fullName evidence="5 9">Riboflavin synthase</fullName>
        <ecNumber evidence="4 9">2.5.1.9</ecNumber>
    </recommendedName>
</protein>
<feature type="repeat" description="Lumazine-binding" evidence="10">
    <location>
        <begin position="97"/>
        <end position="200"/>
    </location>
</feature>
<comment type="catalytic activity">
    <reaction evidence="1">
        <text>2 6,7-dimethyl-8-(1-D-ribityl)lumazine + H(+) = 5-amino-6-(D-ribitylamino)uracil + riboflavin</text>
        <dbReference type="Rhea" id="RHEA:20772"/>
        <dbReference type="ChEBI" id="CHEBI:15378"/>
        <dbReference type="ChEBI" id="CHEBI:15934"/>
        <dbReference type="ChEBI" id="CHEBI:57986"/>
        <dbReference type="ChEBI" id="CHEBI:58201"/>
        <dbReference type="EC" id="2.5.1.9"/>
    </reaction>
</comment>
<accession>A0ABP4VJJ3</accession>
<keyword evidence="7" id="KW-0808">Transferase</keyword>
<dbReference type="SUPFAM" id="SSF63380">
    <property type="entry name" value="Riboflavin synthase domain-like"/>
    <property type="match status" value="2"/>
</dbReference>
<gene>
    <name evidence="12" type="ORF">GCM10009710_07140</name>
</gene>
<reference evidence="13" key="1">
    <citation type="journal article" date="2019" name="Int. J. Syst. Evol. Microbiol.">
        <title>The Global Catalogue of Microorganisms (GCM) 10K type strain sequencing project: providing services to taxonomists for standard genome sequencing and annotation.</title>
        <authorList>
            <consortium name="The Broad Institute Genomics Platform"/>
            <consortium name="The Broad Institute Genome Sequencing Center for Infectious Disease"/>
            <person name="Wu L."/>
            <person name="Ma J."/>
        </authorList>
    </citation>
    <scope>NUCLEOTIDE SEQUENCE [LARGE SCALE GENOMIC DNA]</scope>
    <source>
        <strain evidence="13">JCM 13518</strain>
    </source>
</reference>
<evidence type="ECO:0000256" key="9">
    <source>
        <dbReference type="NCBIfam" id="TIGR00187"/>
    </source>
</evidence>
<evidence type="ECO:0000256" key="10">
    <source>
        <dbReference type="PROSITE-ProRule" id="PRU00524"/>
    </source>
</evidence>
<dbReference type="PROSITE" id="PS51177">
    <property type="entry name" value="LUMAZINE_BIND"/>
    <property type="match status" value="2"/>
</dbReference>
<dbReference type="Gene3D" id="2.40.30.20">
    <property type="match status" value="2"/>
</dbReference>
<keyword evidence="6" id="KW-0686">Riboflavin biosynthesis</keyword>
<evidence type="ECO:0000256" key="5">
    <source>
        <dbReference type="ARBA" id="ARBA00013950"/>
    </source>
</evidence>
<evidence type="ECO:0000256" key="3">
    <source>
        <dbReference type="ARBA" id="ARBA00004887"/>
    </source>
</evidence>
<comment type="caution">
    <text evidence="12">The sequence shown here is derived from an EMBL/GenBank/DDBJ whole genome shotgun (WGS) entry which is preliminary data.</text>
</comment>
<sequence length="209" mass="22103">MFTGLVESIGTVSAIEQQGDAVRLTVRDAVVTSDAGHGDSIAVNGCCLTVVDPTTDTFTADVMAESLDRTSLGALAVGSRVNLERALAAGARLGGHLVQGHVDGTGRLLDRTPSEHWEVLRFSVPDDLARYLVEKGSITVQGVSLTVVEVVDDDPEVGASWFSVSLIPTTLADTTLGDLQPDDLVNLEVDVLAKYVERMLGHRKGPGHE</sequence>